<feature type="compositionally biased region" description="Polar residues" evidence="5">
    <location>
        <begin position="275"/>
        <end position="288"/>
    </location>
</feature>
<dbReference type="SUPFAM" id="SSF143575">
    <property type="entry name" value="GAS2 domain-like"/>
    <property type="match status" value="1"/>
</dbReference>
<feature type="region of interest" description="Disordered" evidence="5">
    <location>
        <begin position="857"/>
        <end position="883"/>
    </location>
</feature>
<dbReference type="InParanoid" id="F4S6W2"/>
<dbReference type="RefSeq" id="XP_007417103.1">
    <property type="nucleotide sequence ID" value="XM_007417041.1"/>
</dbReference>
<comment type="subcellular location">
    <subcellularLocation>
        <location evidence="1">Cytoplasm</location>
        <location evidence="1">Cytoskeleton</location>
    </subcellularLocation>
</comment>
<feature type="compositionally biased region" description="Low complexity" evidence="5">
    <location>
        <begin position="289"/>
        <end position="321"/>
    </location>
</feature>
<dbReference type="EMBL" id="GL883156">
    <property type="protein sequence ID" value="EGF99645.1"/>
    <property type="molecule type" value="Genomic_DNA"/>
</dbReference>
<name>F4S6W2_MELLP</name>
<dbReference type="GO" id="GO:0008017">
    <property type="term" value="F:microtubule binding"/>
    <property type="evidence" value="ECO:0007669"/>
    <property type="project" value="InterPro"/>
</dbReference>
<dbReference type="eggNOG" id="ENOG502S6V6">
    <property type="taxonomic scope" value="Eukaryota"/>
</dbReference>
<feature type="compositionally biased region" description="Polar residues" evidence="5">
    <location>
        <begin position="189"/>
        <end position="231"/>
    </location>
</feature>
<dbReference type="KEGG" id="mlr:MELLADRAFT_94214"/>
<feature type="compositionally biased region" description="Basic and acidic residues" evidence="5">
    <location>
        <begin position="1893"/>
        <end position="1907"/>
    </location>
</feature>
<feature type="region of interest" description="Disordered" evidence="5">
    <location>
        <begin position="1852"/>
        <end position="1933"/>
    </location>
</feature>
<feature type="coiled-coil region" evidence="4">
    <location>
        <begin position="797"/>
        <end position="827"/>
    </location>
</feature>
<dbReference type="OrthoDB" id="3359034at2759"/>
<feature type="compositionally biased region" description="Polar residues" evidence="5">
    <location>
        <begin position="1801"/>
        <end position="1815"/>
    </location>
</feature>
<organism evidence="8">
    <name type="scientific">Melampsora larici-populina (strain 98AG31 / pathotype 3-4-7)</name>
    <name type="common">Poplar leaf rust fungus</name>
    <dbReference type="NCBI Taxonomy" id="747676"/>
    <lineage>
        <taxon>Eukaryota</taxon>
        <taxon>Fungi</taxon>
        <taxon>Dikarya</taxon>
        <taxon>Basidiomycota</taxon>
        <taxon>Pucciniomycotina</taxon>
        <taxon>Pucciniomycetes</taxon>
        <taxon>Pucciniales</taxon>
        <taxon>Melampsoraceae</taxon>
        <taxon>Melampsora</taxon>
    </lineage>
</organism>
<dbReference type="HOGENOM" id="CLU_239113_0_0_1"/>
<evidence type="ECO:0000259" key="6">
    <source>
        <dbReference type="PROSITE" id="PS51460"/>
    </source>
</evidence>
<feature type="region of interest" description="Disordered" evidence="5">
    <location>
        <begin position="1773"/>
        <end position="1818"/>
    </location>
</feature>
<feature type="compositionally biased region" description="Low complexity" evidence="5">
    <location>
        <begin position="857"/>
        <end position="867"/>
    </location>
</feature>
<protein>
    <recommendedName>
        <fullName evidence="6">GAR domain-containing protein</fullName>
    </recommendedName>
</protein>
<evidence type="ECO:0000313" key="8">
    <source>
        <dbReference type="Proteomes" id="UP000001072"/>
    </source>
</evidence>
<keyword evidence="2" id="KW-0963">Cytoplasm</keyword>
<feature type="coiled-coil region" evidence="4">
    <location>
        <begin position="1236"/>
        <end position="1263"/>
    </location>
</feature>
<dbReference type="InterPro" id="IPR036534">
    <property type="entry name" value="GAR_dom_sf"/>
</dbReference>
<keyword evidence="4" id="KW-0175">Coiled coil</keyword>
<feature type="compositionally biased region" description="Basic and acidic residues" evidence="5">
    <location>
        <begin position="1773"/>
        <end position="1794"/>
    </location>
</feature>
<feature type="region of interest" description="Disordered" evidence="5">
    <location>
        <begin position="1466"/>
        <end position="1492"/>
    </location>
</feature>
<feature type="domain" description="GAR" evidence="6">
    <location>
        <begin position="1973"/>
        <end position="2048"/>
    </location>
</feature>
<evidence type="ECO:0000256" key="4">
    <source>
        <dbReference type="SAM" id="Coils"/>
    </source>
</evidence>
<feature type="compositionally biased region" description="Polar residues" evidence="5">
    <location>
        <begin position="250"/>
        <end position="261"/>
    </location>
</feature>
<proteinExistence type="predicted"/>
<reference evidence="8" key="1">
    <citation type="journal article" date="2011" name="Proc. Natl. Acad. Sci. U.S.A.">
        <title>Obligate biotrophy features unraveled by the genomic analysis of rust fungi.</title>
        <authorList>
            <person name="Duplessis S."/>
            <person name="Cuomo C.A."/>
            <person name="Lin Y.-C."/>
            <person name="Aerts A."/>
            <person name="Tisserant E."/>
            <person name="Veneault-Fourrey C."/>
            <person name="Joly D.L."/>
            <person name="Hacquard S."/>
            <person name="Amselem J."/>
            <person name="Cantarel B.L."/>
            <person name="Chiu R."/>
            <person name="Coutinho P.M."/>
            <person name="Feau N."/>
            <person name="Field M."/>
            <person name="Frey P."/>
            <person name="Gelhaye E."/>
            <person name="Goldberg J."/>
            <person name="Grabherr M.G."/>
            <person name="Kodira C.D."/>
            <person name="Kohler A."/>
            <person name="Kuees U."/>
            <person name="Lindquist E.A."/>
            <person name="Lucas S.M."/>
            <person name="Mago R."/>
            <person name="Mauceli E."/>
            <person name="Morin E."/>
            <person name="Murat C."/>
            <person name="Pangilinan J.L."/>
            <person name="Park R."/>
            <person name="Pearson M."/>
            <person name="Quesneville H."/>
            <person name="Rouhier N."/>
            <person name="Sakthikumar S."/>
            <person name="Salamov A.A."/>
            <person name="Schmutz J."/>
            <person name="Selles B."/>
            <person name="Shapiro H."/>
            <person name="Tanguay P."/>
            <person name="Tuskan G.A."/>
            <person name="Henrissat B."/>
            <person name="Van de Peer Y."/>
            <person name="Rouze P."/>
            <person name="Ellis J.G."/>
            <person name="Dodds P.N."/>
            <person name="Schein J.E."/>
            <person name="Zhong S."/>
            <person name="Hamelin R.C."/>
            <person name="Grigoriev I.V."/>
            <person name="Szabo L.J."/>
            <person name="Martin F."/>
        </authorList>
    </citation>
    <scope>NUCLEOTIDE SEQUENCE [LARGE SCALE GENOMIC DNA]</scope>
    <source>
        <strain evidence="8">98AG31 / pathotype 3-4-7</strain>
    </source>
</reference>
<dbReference type="GO" id="GO:0005856">
    <property type="term" value="C:cytoskeleton"/>
    <property type="evidence" value="ECO:0007669"/>
    <property type="project" value="UniProtKB-SubCell"/>
</dbReference>
<dbReference type="PROSITE" id="PS51460">
    <property type="entry name" value="GAR"/>
    <property type="match status" value="1"/>
</dbReference>
<dbReference type="GeneID" id="18936823"/>
<accession>F4S6W2</accession>
<evidence type="ECO:0000256" key="5">
    <source>
        <dbReference type="SAM" id="MobiDB-lite"/>
    </source>
</evidence>
<feature type="compositionally biased region" description="Basic and acidic residues" evidence="5">
    <location>
        <begin position="262"/>
        <end position="273"/>
    </location>
</feature>
<dbReference type="Proteomes" id="UP000001072">
    <property type="component" value="Unassembled WGS sequence"/>
</dbReference>
<gene>
    <name evidence="7" type="ORF">MELLADRAFT_94214</name>
</gene>
<evidence type="ECO:0000256" key="2">
    <source>
        <dbReference type="ARBA" id="ARBA00022490"/>
    </source>
</evidence>
<feature type="region of interest" description="Disordered" evidence="5">
    <location>
        <begin position="156"/>
        <end position="321"/>
    </location>
</feature>
<keyword evidence="3" id="KW-0206">Cytoskeleton</keyword>
<feature type="compositionally biased region" description="Low complexity" evidence="5">
    <location>
        <begin position="168"/>
        <end position="183"/>
    </location>
</feature>
<dbReference type="Pfam" id="PF02187">
    <property type="entry name" value="GAS2"/>
    <property type="match status" value="1"/>
</dbReference>
<evidence type="ECO:0000256" key="1">
    <source>
        <dbReference type="ARBA" id="ARBA00004245"/>
    </source>
</evidence>
<evidence type="ECO:0000313" key="7">
    <source>
        <dbReference type="EMBL" id="EGF99645.1"/>
    </source>
</evidence>
<dbReference type="InterPro" id="IPR003108">
    <property type="entry name" value="GAR_dom"/>
</dbReference>
<dbReference type="Gene3D" id="3.30.920.20">
    <property type="entry name" value="Gas2-like domain"/>
    <property type="match status" value="1"/>
</dbReference>
<sequence>MNQMNPKSYDLFFSFDRLNERKTRIDQQAQFLSNLPKILPFEPLAPASSDISSKTWEKWWHEHDRIEREADIFREDEFALMKKVAMSKTTNMSREDTDLVGLTLGTLEAFSRLEHLLRSRRKQLQILDLRIKWDQQTKKLKAQLDELQQERPKLISKIRWSPPHPDHSTPVTTPTSTPTPSSPLLRQSLGPQSRSPILSAQTPFPRSRQESFSYQNQPRRSSTRLSISSVHHPQPDTDHTNGETCLPLDQTHTPMKLNSYNSDRKSSIDEHYRTPSPTYSARITVNPESSMSVRTHRSSSSSNRNHSLPTTPTPSATLPTSIHSPLISSQSRAMRIQSLTLQLSSISTKLSTLNRLVIPTSTTIDRLIDSGLHLPEAFLDEQDRLEASVRSIVSSDIARFYATLLDQYKQADEIWYHQRSLDNEVEIMKREIELEINSNRISSNHKPKFAIIETKLNSIIKTHQSHSKRIQHFSCLPTHEFYPDQDQLNQALINNLTNGLQRSQQRLDQLIELVNLYKLAVDKIERSKEIRSAMEASKMRFKELIEDIEALDRSQSKGAGAPTDVTSTHEIEIGVDTLEGSSSDAFDQAWYQIEKKLKVELQLAFKLLENAETVLIELKALGVDPKIKSDTQSTTRNLKNQMDEIEELIRSRTLQIERLKLVRHGWKSLIKGEKQVKTLRTKLIWEIGRSKWKKLIKIEEEKSTSMIGDDHLHRIPRVPGLLSDAEESELEDSKKKVKEEERLLQITSSQTSLLKDSTEARQLIVADLEPLISSILAQLPNQPIIHSKISELHHMLKHEKLKELERLERIRESIKLQTQEIQNLDNLQDGLMIEGSRLIKRVQDTIGVELDRTYEITSESTSNTDTDTTTRHRRNQGETNVNRGRNRLVTKVKEYVPELESLVKSLPARIKFVVEENEGLEIKSYEAEIKNFLNGIEMSLFGLRDQLCNEFSLLEWIDCEVGKRFSNGIEDVKVEIKDIINGLEKVEGQLNVWMEVIGSDRMQPAIPELEIQAQCHELITNLTNKLNQEIRTEIDERIPKSLEDFIHQCPSLSSNLFKPDQFILPKQMLQHQLQSYFNSTVRRSEDLIGLRNKFLEINQRRKLEFEWREDWKYRLNESMMSLTDFEDRLRVLNLDLGEIESQVKSWELNHFTSRSEIALIGDDGQAPFPDFQSEVTKFKDTITSIGDGKMVELKDLINEVNLKVKRIEDEIKEKLPLDDDLLNGSRTHLGRLQPEWESAQNRLKALENLTNQLEADLDVRRSEYDLRTNWSARCNAVFKESDIEDMIERYETILDQALSKSDKEALGEDVGDRFSKALEDLRSLINRQNTDQTSIGQKSQLMKSKVSDILEETANLSKMPDIEHSYLIKAESELLRIGSSFEKVSSKSSEAERRAIERIVQGAGELVQMEEMGVDQIVIAHQIGLESSRVKHWIKSELGPFMKEIEEEGAKIDNLESLSSQIESGSKAKTKEVRTSGLNCSTSSTSSARLNEENDRLKQKFLEIKRLVAMTSKSHETLTRLELGLPQLIDHIDLFEITLPVACLSDLNQGLDQTSFKTSFQETGELNRIKTLRVQLNSITAKVNKMLEGTEVGMKLCQQQKARSARMFEILDRLVSLDLDRWVREPEKRHAPLPTRETVIDIQGRLEGINLEILDLMSELESVSASGEKDETLLERCVKEYDSASSKFERLKELMEFNEAVELCDQSFSRLLDALDHHQNNGSEDDELFSVNQESETKLKEVSLKACGVGNDGRVEYQLERLTQTWAELSEMVKDRQESKDDPNDRSNKLRLNPDEGSDSYIPQSFSAKKNNSPASKIPVLLDRSPVRLRSNSVGSTAGSPSRITAKIPTISTPLGSIETRGGLKHSLDRHAHPNSPYMPSPSLAASCRAGRRTPDPRSASKDHFDSHPPPSGYTRTRAPSSLRGRIGGGGSGLRNRVSLMSMSQSRTAFGLSTPPSTRMDGIEKKRVQYRPQPNRNIDQMVGKVVNRLAVEVHVAPVEETWEDNSGLYWIGNKMYFCRILRSQTVMVRIGGGWNELSRYVKLWIRNRTKVISADDLNLECLVFY</sequence>
<dbReference type="VEuPathDB" id="FungiDB:MELLADRAFT_94214"/>
<feature type="coiled-coil region" evidence="4">
    <location>
        <begin position="723"/>
        <end position="750"/>
    </location>
</feature>
<evidence type="ECO:0000256" key="3">
    <source>
        <dbReference type="ARBA" id="ARBA00023212"/>
    </source>
</evidence>
<keyword evidence="8" id="KW-1185">Reference proteome</keyword>